<name>A0ABQ9N5R4_HEVBR</name>
<dbReference type="InterPro" id="IPR040324">
    <property type="entry name" value="WDR44/Dgr2"/>
</dbReference>
<sequence length="283" mass="32076">MGSLSEDGYRFFDANEDIASVSDGKSDIVETFDPHSSYDNSIPSSPHYEVWMKKPLSVEERRSKFLNWMGVGLDQTANKSSVALHNMEGEIDRIRESTGAVLRKSVFEDEFCSTRSTISCWSHENSNLLEELDSTANFVCGERTPGGVMVCNDEVSLEHCVTADESENTSGPSTSFKQLVQTEIEEPSPLMVNSRSAKKRWLSRLRSIACVVDKQREAEKLRHDGDDLLLEYRVQRVRVHQCGKRTKELSAFYKGQDIQAHEDSIRAMRFSPDILQVLEKIEL</sequence>
<keyword evidence="1" id="KW-0853">WD repeat</keyword>
<gene>
    <name evidence="3" type="ORF">P3X46_002530</name>
</gene>
<evidence type="ECO:0000313" key="4">
    <source>
        <dbReference type="Proteomes" id="UP001174677"/>
    </source>
</evidence>
<keyword evidence="2" id="KW-0677">Repeat</keyword>
<organism evidence="3 4">
    <name type="scientific">Hevea brasiliensis</name>
    <name type="common">Para rubber tree</name>
    <name type="synonym">Siphonia brasiliensis</name>
    <dbReference type="NCBI Taxonomy" id="3981"/>
    <lineage>
        <taxon>Eukaryota</taxon>
        <taxon>Viridiplantae</taxon>
        <taxon>Streptophyta</taxon>
        <taxon>Embryophyta</taxon>
        <taxon>Tracheophyta</taxon>
        <taxon>Spermatophyta</taxon>
        <taxon>Magnoliopsida</taxon>
        <taxon>eudicotyledons</taxon>
        <taxon>Gunneridae</taxon>
        <taxon>Pentapetalae</taxon>
        <taxon>rosids</taxon>
        <taxon>fabids</taxon>
        <taxon>Malpighiales</taxon>
        <taxon>Euphorbiaceae</taxon>
        <taxon>Crotonoideae</taxon>
        <taxon>Micrandreae</taxon>
        <taxon>Hevea</taxon>
    </lineage>
</organism>
<protein>
    <recommendedName>
        <fullName evidence="5">NPK1-activating kinesin-like protein C-terminal domain-containing protein</fullName>
    </recommendedName>
</protein>
<evidence type="ECO:0000256" key="1">
    <source>
        <dbReference type="ARBA" id="ARBA00022574"/>
    </source>
</evidence>
<proteinExistence type="predicted"/>
<evidence type="ECO:0000256" key="2">
    <source>
        <dbReference type="ARBA" id="ARBA00022737"/>
    </source>
</evidence>
<dbReference type="Proteomes" id="UP001174677">
    <property type="component" value="Chromosome 2"/>
</dbReference>
<reference evidence="3" key="1">
    <citation type="journal article" date="2023" name="Plant Biotechnol. J.">
        <title>Chromosome-level wild Hevea brasiliensis genome provides new tools for genomic-assisted breeding and valuable loci to elevate rubber yield.</title>
        <authorList>
            <person name="Cheng H."/>
            <person name="Song X."/>
            <person name="Hu Y."/>
            <person name="Wu T."/>
            <person name="Yang Q."/>
            <person name="An Z."/>
            <person name="Feng S."/>
            <person name="Deng Z."/>
            <person name="Wu W."/>
            <person name="Zeng X."/>
            <person name="Tu M."/>
            <person name="Wang X."/>
            <person name="Huang H."/>
        </authorList>
    </citation>
    <scope>NUCLEOTIDE SEQUENCE</scope>
    <source>
        <strain evidence="3">MT/VB/25A 57/8</strain>
    </source>
</reference>
<comment type="caution">
    <text evidence="3">The sequence shown here is derived from an EMBL/GenBank/DDBJ whole genome shotgun (WGS) entry which is preliminary data.</text>
</comment>
<evidence type="ECO:0008006" key="5">
    <source>
        <dbReference type="Google" id="ProtNLM"/>
    </source>
</evidence>
<accession>A0ABQ9N5R4</accession>
<keyword evidence="4" id="KW-1185">Reference proteome</keyword>
<dbReference type="PANTHER" id="PTHR14221:SF57">
    <property type="entry name" value="TRANSDUCIN_WD40 REPEAT-LIKE SUPERFAMILY PROTEIN"/>
    <property type="match status" value="1"/>
</dbReference>
<dbReference type="PANTHER" id="PTHR14221">
    <property type="entry name" value="WD REPEAT DOMAIN 44"/>
    <property type="match status" value="1"/>
</dbReference>
<dbReference type="EMBL" id="JARPOI010000002">
    <property type="protein sequence ID" value="KAJ9187032.1"/>
    <property type="molecule type" value="Genomic_DNA"/>
</dbReference>
<evidence type="ECO:0000313" key="3">
    <source>
        <dbReference type="EMBL" id="KAJ9187032.1"/>
    </source>
</evidence>